<proteinExistence type="predicted"/>
<dbReference type="GO" id="GO:0061630">
    <property type="term" value="F:ubiquitin protein ligase activity"/>
    <property type="evidence" value="ECO:0007669"/>
    <property type="project" value="TreeGrafter"/>
</dbReference>
<dbReference type="GO" id="GO:0008270">
    <property type="term" value="F:zinc ion binding"/>
    <property type="evidence" value="ECO:0007669"/>
    <property type="project" value="UniProtKB-KW"/>
</dbReference>
<dbReference type="InterPro" id="IPR017907">
    <property type="entry name" value="Znf_RING_CS"/>
</dbReference>
<evidence type="ECO:0000256" key="5">
    <source>
        <dbReference type="SAM" id="MobiDB-lite"/>
    </source>
</evidence>
<feature type="compositionally biased region" description="Polar residues" evidence="5">
    <location>
        <begin position="311"/>
        <end position="323"/>
    </location>
</feature>
<dbReference type="PANTHER" id="PTHR25462:SF296">
    <property type="entry name" value="MEIOTIC P26, ISOFORM F"/>
    <property type="match status" value="1"/>
</dbReference>
<gene>
    <name evidence="7" type="ORF">DPMN_099907</name>
</gene>
<reference evidence="7" key="1">
    <citation type="journal article" date="2019" name="bioRxiv">
        <title>The Genome of the Zebra Mussel, Dreissena polymorpha: A Resource for Invasive Species Research.</title>
        <authorList>
            <person name="McCartney M.A."/>
            <person name="Auch B."/>
            <person name="Kono T."/>
            <person name="Mallez S."/>
            <person name="Zhang Y."/>
            <person name="Obille A."/>
            <person name="Becker A."/>
            <person name="Abrahante J.E."/>
            <person name="Garbe J."/>
            <person name="Badalamenti J.P."/>
            <person name="Herman A."/>
            <person name="Mangelson H."/>
            <person name="Liachko I."/>
            <person name="Sullivan S."/>
            <person name="Sone E.D."/>
            <person name="Koren S."/>
            <person name="Silverstein K.A.T."/>
            <person name="Beckman K.B."/>
            <person name="Gohl D.M."/>
        </authorList>
    </citation>
    <scope>NUCLEOTIDE SEQUENCE</scope>
    <source>
        <strain evidence="7">Duluth1</strain>
        <tissue evidence="7">Whole animal</tissue>
    </source>
</reference>
<dbReference type="InterPro" id="IPR001841">
    <property type="entry name" value="Znf_RING"/>
</dbReference>
<dbReference type="PROSITE" id="PS50089">
    <property type="entry name" value="ZF_RING_2"/>
    <property type="match status" value="1"/>
</dbReference>
<organism evidence="7 8">
    <name type="scientific">Dreissena polymorpha</name>
    <name type="common">Zebra mussel</name>
    <name type="synonym">Mytilus polymorpha</name>
    <dbReference type="NCBI Taxonomy" id="45954"/>
    <lineage>
        <taxon>Eukaryota</taxon>
        <taxon>Metazoa</taxon>
        <taxon>Spiralia</taxon>
        <taxon>Lophotrochozoa</taxon>
        <taxon>Mollusca</taxon>
        <taxon>Bivalvia</taxon>
        <taxon>Autobranchia</taxon>
        <taxon>Heteroconchia</taxon>
        <taxon>Euheterodonta</taxon>
        <taxon>Imparidentia</taxon>
        <taxon>Neoheterodontei</taxon>
        <taxon>Myida</taxon>
        <taxon>Dreissenoidea</taxon>
        <taxon>Dreissenidae</taxon>
        <taxon>Dreissena</taxon>
    </lineage>
</organism>
<dbReference type="EMBL" id="JAIWYP010000003">
    <property type="protein sequence ID" value="KAH3857301.1"/>
    <property type="molecule type" value="Genomic_DNA"/>
</dbReference>
<dbReference type="Pfam" id="PF13445">
    <property type="entry name" value="zf-RING_UBOX"/>
    <property type="match status" value="1"/>
</dbReference>
<evidence type="ECO:0000256" key="1">
    <source>
        <dbReference type="ARBA" id="ARBA00022723"/>
    </source>
</evidence>
<dbReference type="InterPro" id="IPR047153">
    <property type="entry name" value="TRIM45/56/19-like"/>
</dbReference>
<dbReference type="GO" id="GO:0005654">
    <property type="term" value="C:nucleoplasm"/>
    <property type="evidence" value="ECO:0007669"/>
    <property type="project" value="TreeGrafter"/>
</dbReference>
<dbReference type="PANTHER" id="PTHR25462">
    <property type="entry name" value="BONUS, ISOFORM C-RELATED"/>
    <property type="match status" value="1"/>
</dbReference>
<dbReference type="InterPro" id="IPR013083">
    <property type="entry name" value="Znf_RING/FYVE/PHD"/>
</dbReference>
<dbReference type="Proteomes" id="UP000828390">
    <property type="component" value="Unassembled WGS sequence"/>
</dbReference>
<feature type="region of interest" description="Disordered" evidence="5">
    <location>
        <begin position="311"/>
        <end position="414"/>
    </location>
</feature>
<keyword evidence="1" id="KW-0479">Metal-binding</keyword>
<evidence type="ECO:0000259" key="6">
    <source>
        <dbReference type="PROSITE" id="PS50089"/>
    </source>
</evidence>
<dbReference type="SMART" id="SM00184">
    <property type="entry name" value="RING"/>
    <property type="match status" value="1"/>
</dbReference>
<dbReference type="AlphaFoldDB" id="A0A9D4LFT6"/>
<protein>
    <recommendedName>
        <fullName evidence="6">RING-type domain-containing protein</fullName>
    </recommendedName>
</protein>
<dbReference type="Gene3D" id="3.30.40.10">
    <property type="entry name" value="Zinc/RING finger domain, C3HC4 (zinc finger)"/>
    <property type="match status" value="1"/>
</dbReference>
<feature type="compositionally biased region" description="Polar residues" evidence="5">
    <location>
        <begin position="332"/>
        <end position="372"/>
    </location>
</feature>
<keyword evidence="2 4" id="KW-0863">Zinc-finger</keyword>
<evidence type="ECO:0000313" key="8">
    <source>
        <dbReference type="Proteomes" id="UP000828390"/>
    </source>
</evidence>
<evidence type="ECO:0000256" key="3">
    <source>
        <dbReference type="ARBA" id="ARBA00022833"/>
    </source>
</evidence>
<feature type="domain" description="RING-type" evidence="6">
    <location>
        <begin position="17"/>
        <end position="64"/>
    </location>
</feature>
<dbReference type="InterPro" id="IPR027370">
    <property type="entry name" value="Znf-RING_euk"/>
</dbReference>
<sequence>MSKTSRSFEQVSQHFKCPIHLGKLKDPRRLPCEHTLCKDCLKGLIKSALKRDDLNGTFDCPECRSRHAIPTTETEDWADWFPVDAFCAIQLQTLARFQDSQVCEVHSDKFKEYYCFHHRELHCPDCIIAKHTNAPCYARNCKDAVNDVKKHVGDLLGQLRLQEEHAIRISNSNVAATHAEDLLQKVWEVEHMVDRFARQMKKKLNESRQQIETATRISQADKDHLKTTQQLISQTKKLVDDTLKTTNTKSQEGQLDMLRLWKPLQDQVEHFQAVLTAVEKRPFCVNVQADEPFIDLLTLNHEPVVVQNQSSTWTPLNPTTAQRIPSVESFKSRPSLNRRSTFRDSSLNSKEQLSPRTNDVSTTIPRSRSTYRTLPVTTKPKEPEPFTPRYEVQHPPSSQQRAQEKHPTILPRLTPGNITSAETSIIFNVRSMKLKGISQQSIFEFPCEDIILIENNIITITERAVQKFSLRYQFIESMALRAPIKLCYARDDTGNILVMDNSSGISLVTTTPRLQLLYRIDTDRVYTSFCHMRTTMTEDPYGRCLYHLHLAAMHVWNREDCIDVMVVTYERKSVTHGLIEEITLKPAKVKTICGSNDDLVLKNMTAICTAPDSRKLLVAAQVGVICISRNGDIIWTYTTPHIVCSIDSRRGLVFAAIEREKRVLILDQHGNLMVENMFPAGCSVSRPSRVCVGKSSMVVREFIDTDQHGLKSMVHVFNLSY</sequence>
<name>A0A9D4LFT6_DREPO</name>
<keyword evidence="3" id="KW-0862">Zinc</keyword>
<evidence type="ECO:0000256" key="4">
    <source>
        <dbReference type="PROSITE-ProRule" id="PRU00175"/>
    </source>
</evidence>
<dbReference type="PROSITE" id="PS00518">
    <property type="entry name" value="ZF_RING_1"/>
    <property type="match status" value="1"/>
</dbReference>
<evidence type="ECO:0000313" key="7">
    <source>
        <dbReference type="EMBL" id="KAH3857301.1"/>
    </source>
</evidence>
<dbReference type="OrthoDB" id="111250at2759"/>
<dbReference type="SUPFAM" id="SSF57845">
    <property type="entry name" value="B-box zinc-binding domain"/>
    <property type="match status" value="1"/>
</dbReference>
<comment type="caution">
    <text evidence="7">The sequence shown here is derived from an EMBL/GenBank/DDBJ whole genome shotgun (WGS) entry which is preliminary data.</text>
</comment>
<evidence type="ECO:0000256" key="2">
    <source>
        <dbReference type="ARBA" id="ARBA00022771"/>
    </source>
</evidence>
<reference evidence="7" key="2">
    <citation type="submission" date="2020-11" db="EMBL/GenBank/DDBJ databases">
        <authorList>
            <person name="McCartney M.A."/>
            <person name="Auch B."/>
            <person name="Kono T."/>
            <person name="Mallez S."/>
            <person name="Becker A."/>
            <person name="Gohl D.M."/>
            <person name="Silverstein K.A.T."/>
            <person name="Koren S."/>
            <person name="Bechman K.B."/>
            <person name="Herman A."/>
            <person name="Abrahante J.E."/>
            <person name="Garbe J."/>
        </authorList>
    </citation>
    <scope>NUCLEOTIDE SEQUENCE</scope>
    <source>
        <strain evidence="7">Duluth1</strain>
        <tissue evidence="7">Whole animal</tissue>
    </source>
</reference>
<keyword evidence="8" id="KW-1185">Reference proteome</keyword>
<dbReference type="SUPFAM" id="SSF57850">
    <property type="entry name" value="RING/U-box"/>
    <property type="match status" value="1"/>
</dbReference>
<accession>A0A9D4LFT6</accession>